<reference evidence="2 3" key="1">
    <citation type="journal article" date="2017" name="ISME J.">
        <title>Potential for microbial H2 and metal transformations associated with novel bacteria and archaea in deep terrestrial subsurface sediments.</title>
        <authorList>
            <person name="Hernsdorf A.W."/>
            <person name="Amano Y."/>
            <person name="Miyakawa K."/>
            <person name="Ise K."/>
            <person name="Suzuki Y."/>
            <person name="Anantharaman K."/>
            <person name="Probst A."/>
            <person name="Burstein D."/>
            <person name="Thomas B.C."/>
            <person name="Banfield J.F."/>
        </authorList>
    </citation>
    <scope>NUCLEOTIDE SEQUENCE [LARGE SCALE GENOMIC DNA]</scope>
    <source>
        <strain evidence="2">HGW-Wallbacteria-1</strain>
    </source>
</reference>
<evidence type="ECO:0000313" key="3">
    <source>
        <dbReference type="Proteomes" id="UP000233256"/>
    </source>
</evidence>
<dbReference type="EMBL" id="PGXC01000046">
    <property type="protein sequence ID" value="PKK88445.1"/>
    <property type="molecule type" value="Genomic_DNA"/>
</dbReference>
<dbReference type="PROSITE" id="PS51819">
    <property type="entry name" value="VOC"/>
    <property type="match status" value="1"/>
</dbReference>
<evidence type="ECO:0000313" key="2">
    <source>
        <dbReference type="EMBL" id="PKK88445.1"/>
    </source>
</evidence>
<dbReference type="SUPFAM" id="SSF54593">
    <property type="entry name" value="Glyoxalase/Bleomycin resistance protein/Dihydroxybiphenyl dioxygenase"/>
    <property type="match status" value="1"/>
</dbReference>
<name>A0A2N1PJC1_9BACT</name>
<organism evidence="2 3">
    <name type="scientific">Candidatus Wallbacteria bacterium HGW-Wallbacteria-1</name>
    <dbReference type="NCBI Taxonomy" id="2013854"/>
    <lineage>
        <taxon>Bacteria</taxon>
        <taxon>Candidatus Walliibacteriota</taxon>
    </lineage>
</organism>
<gene>
    <name evidence="2" type="ORF">CVV64_18780</name>
</gene>
<feature type="domain" description="VOC" evidence="1">
    <location>
        <begin position="1"/>
        <end position="126"/>
    </location>
</feature>
<evidence type="ECO:0000259" key="1">
    <source>
        <dbReference type="PROSITE" id="PS51819"/>
    </source>
</evidence>
<dbReference type="InterPro" id="IPR025870">
    <property type="entry name" value="Glyoxalase-like_dom"/>
</dbReference>
<dbReference type="InterPro" id="IPR029068">
    <property type="entry name" value="Glyas_Bleomycin-R_OHBP_Dase"/>
</dbReference>
<comment type="caution">
    <text evidence="2">The sequence shown here is derived from an EMBL/GenBank/DDBJ whole genome shotgun (WGS) entry which is preliminary data.</text>
</comment>
<protein>
    <recommendedName>
        <fullName evidence="1">VOC domain-containing protein</fullName>
    </recommendedName>
</protein>
<accession>A0A2N1PJC1</accession>
<sequence>MSQLMFIIYVANQERSSNFYAEILDTKPILHVPGMTEFKLSEGALLGIMPDKGIGRILGDAVTDPVKGRGIPRCELYLPVADVPEAVKTLLRAGGEVVQDPQIMDWGDLVAYCMDPDGHIIAFAGSAF</sequence>
<dbReference type="Gene3D" id="3.30.720.110">
    <property type="match status" value="1"/>
</dbReference>
<dbReference type="Pfam" id="PF12681">
    <property type="entry name" value="Glyoxalase_2"/>
    <property type="match status" value="1"/>
</dbReference>
<proteinExistence type="predicted"/>
<dbReference type="Proteomes" id="UP000233256">
    <property type="component" value="Unassembled WGS sequence"/>
</dbReference>
<dbReference type="Gene3D" id="3.30.720.120">
    <property type="match status" value="1"/>
</dbReference>
<dbReference type="AlphaFoldDB" id="A0A2N1PJC1"/>
<dbReference type="InterPro" id="IPR037523">
    <property type="entry name" value="VOC_core"/>
</dbReference>